<organism evidence="2 3">
    <name type="scientific">Mycena venus</name>
    <dbReference type="NCBI Taxonomy" id="2733690"/>
    <lineage>
        <taxon>Eukaryota</taxon>
        <taxon>Fungi</taxon>
        <taxon>Dikarya</taxon>
        <taxon>Basidiomycota</taxon>
        <taxon>Agaricomycotina</taxon>
        <taxon>Agaricomycetes</taxon>
        <taxon>Agaricomycetidae</taxon>
        <taxon>Agaricales</taxon>
        <taxon>Marasmiineae</taxon>
        <taxon>Mycenaceae</taxon>
        <taxon>Mycena</taxon>
    </lineage>
</organism>
<dbReference type="EMBL" id="JACAZI010000041">
    <property type="protein sequence ID" value="KAF7326615.1"/>
    <property type="molecule type" value="Genomic_DNA"/>
</dbReference>
<evidence type="ECO:0000313" key="2">
    <source>
        <dbReference type="EMBL" id="KAF7326615.1"/>
    </source>
</evidence>
<feature type="region of interest" description="Disordered" evidence="1">
    <location>
        <begin position="1"/>
        <end position="38"/>
    </location>
</feature>
<evidence type="ECO:0000256" key="1">
    <source>
        <dbReference type="SAM" id="MobiDB-lite"/>
    </source>
</evidence>
<name>A0A8H6TWB8_9AGAR</name>
<evidence type="ECO:0008006" key="4">
    <source>
        <dbReference type="Google" id="ProtNLM"/>
    </source>
</evidence>
<dbReference type="Proteomes" id="UP000620124">
    <property type="component" value="Unassembled WGS sequence"/>
</dbReference>
<keyword evidence="3" id="KW-1185">Reference proteome</keyword>
<gene>
    <name evidence="2" type="ORF">MVEN_02598200</name>
</gene>
<dbReference type="AlphaFoldDB" id="A0A8H6TWB8"/>
<sequence length="386" mass="42977">MAPRFIIQDQGTIRETRDDTPPRPRKRQRTDSAIDTGGYSDIDCLASAGPVEDDPEFFRHEAAADCVVRVVNTRFKVKGSLLSDASPVLQDILARHLVETHRVGAPLVLIADADEFRALLWALYASPQERAAQPRGHDDLDRLLLIASISRQYRCATLESWAKDAILRTVSVDEAFISSSSSAMFKRIIDCAIRTRNDALLETTITQWAARIRRGDAPCVPAILVADAHELPRLRGIAYYYHIQGMIAQQTTVTERGATQFQTDPKLSNAQVMRLLSGHWSLVSLWERLRRNPPKFECADGCTTGNRRCAAVFGERWSFAAASKKINAMSSADVLALLAVMRDQLAADHEMTKCIPPQCKLAALEAVKKQANTYEDGLADHFFGWL</sequence>
<evidence type="ECO:0000313" key="3">
    <source>
        <dbReference type="Proteomes" id="UP000620124"/>
    </source>
</evidence>
<proteinExistence type="predicted"/>
<dbReference type="InterPro" id="IPR011333">
    <property type="entry name" value="SKP1/BTB/POZ_sf"/>
</dbReference>
<reference evidence="2" key="1">
    <citation type="submission" date="2020-05" db="EMBL/GenBank/DDBJ databases">
        <title>Mycena genomes resolve the evolution of fungal bioluminescence.</title>
        <authorList>
            <person name="Tsai I.J."/>
        </authorList>
    </citation>
    <scope>NUCLEOTIDE SEQUENCE</scope>
    <source>
        <strain evidence="2">CCC161011</strain>
    </source>
</reference>
<dbReference type="OrthoDB" id="2923697at2759"/>
<dbReference type="Gene3D" id="3.30.710.10">
    <property type="entry name" value="Potassium Channel Kv1.1, Chain A"/>
    <property type="match status" value="1"/>
</dbReference>
<protein>
    <recommendedName>
        <fullName evidence="4">BTB domain-containing protein</fullName>
    </recommendedName>
</protein>
<feature type="compositionally biased region" description="Basic and acidic residues" evidence="1">
    <location>
        <begin position="12"/>
        <end position="22"/>
    </location>
</feature>
<accession>A0A8H6TWB8</accession>
<comment type="caution">
    <text evidence="2">The sequence shown here is derived from an EMBL/GenBank/DDBJ whole genome shotgun (WGS) entry which is preliminary data.</text>
</comment>